<dbReference type="Gene3D" id="1.10.530.10">
    <property type="match status" value="1"/>
</dbReference>
<evidence type="ECO:0000256" key="2">
    <source>
        <dbReference type="ARBA" id="ARBA00012732"/>
    </source>
</evidence>
<comment type="similarity">
    <text evidence="9">Belongs to the glycosyl hydrolase 22 family.</text>
</comment>
<dbReference type="SUPFAM" id="SSF53955">
    <property type="entry name" value="Lysozyme-like"/>
    <property type="match status" value="1"/>
</dbReference>
<name>A0A023F6U5_TRIIF</name>
<sequence>MNVVLIFFFLFGLSQARVFTRCALARELVAKGIPREDLPNWVCLVEAESSRNTARKGGPNRNGSYDHGLFQINDRYWCKNGSPGGDCNIKCEDLRNDDITDDVKCALKVKKRHGFYAWYGWKSRCKDKPLPSVNRDIPRRS</sequence>
<dbReference type="InterPro" id="IPR023346">
    <property type="entry name" value="Lysozyme-like_dom_sf"/>
</dbReference>
<dbReference type="InterPro" id="IPR001916">
    <property type="entry name" value="Glyco_hydro_22"/>
</dbReference>
<dbReference type="GO" id="GO:0003796">
    <property type="term" value="F:lysozyme activity"/>
    <property type="evidence" value="ECO:0007669"/>
    <property type="project" value="UniProtKB-EC"/>
</dbReference>
<evidence type="ECO:0000256" key="1">
    <source>
        <dbReference type="ARBA" id="ARBA00000632"/>
    </source>
</evidence>
<dbReference type="FunFam" id="1.10.530.10:FF:000024">
    <property type="entry name" value="C-type lysozyme"/>
    <property type="match status" value="1"/>
</dbReference>
<dbReference type="GO" id="GO:0042742">
    <property type="term" value="P:defense response to bacterium"/>
    <property type="evidence" value="ECO:0007669"/>
    <property type="project" value="UniProtKB-KW"/>
</dbReference>
<feature type="domain" description="Glycosyl hydrolases family 22 (GH22)" evidence="11">
    <location>
        <begin position="87"/>
        <end position="105"/>
    </location>
</feature>
<dbReference type="EC" id="3.2.1.17" evidence="2"/>
<keyword evidence="3" id="KW-0929">Antimicrobial</keyword>
<dbReference type="AlphaFoldDB" id="A0A023F6U5"/>
<organism evidence="12">
    <name type="scientific">Triatoma infestans</name>
    <name type="common">Assassin bug</name>
    <dbReference type="NCBI Taxonomy" id="30076"/>
    <lineage>
        <taxon>Eukaryota</taxon>
        <taxon>Metazoa</taxon>
        <taxon>Ecdysozoa</taxon>
        <taxon>Arthropoda</taxon>
        <taxon>Hexapoda</taxon>
        <taxon>Insecta</taxon>
        <taxon>Pterygota</taxon>
        <taxon>Neoptera</taxon>
        <taxon>Paraneoptera</taxon>
        <taxon>Hemiptera</taxon>
        <taxon>Heteroptera</taxon>
        <taxon>Panheteroptera</taxon>
        <taxon>Cimicomorpha</taxon>
        <taxon>Reduviidae</taxon>
        <taxon>Triatominae</taxon>
        <taxon>Triatoma</taxon>
    </lineage>
</organism>
<evidence type="ECO:0000256" key="9">
    <source>
        <dbReference type="RuleBase" id="RU004440"/>
    </source>
</evidence>
<dbReference type="PANTHER" id="PTHR11407">
    <property type="entry name" value="LYSOZYME C"/>
    <property type="match status" value="1"/>
</dbReference>
<dbReference type="GO" id="GO:0031640">
    <property type="term" value="P:killing of cells of another organism"/>
    <property type="evidence" value="ECO:0007669"/>
    <property type="project" value="UniProtKB-KW"/>
</dbReference>
<evidence type="ECO:0000256" key="8">
    <source>
        <dbReference type="ARBA" id="ARBA00023295"/>
    </source>
</evidence>
<evidence type="ECO:0000313" key="12">
    <source>
        <dbReference type="EMBL" id="JAC17106.1"/>
    </source>
</evidence>
<accession>A0A023F6U5</accession>
<keyword evidence="6" id="KW-0378">Hydrolase</keyword>
<dbReference type="InterPro" id="IPR000974">
    <property type="entry name" value="Glyco_hydro_22_lys"/>
</dbReference>
<dbReference type="PRINTS" id="PR00137">
    <property type="entry name" value="LYSOZYME"/>
</dbReference>
<keyword evidence="4" id="KW-0081">Bacteriolytic enzyme</keyword>
<dbReference type="Pfam" id="PF00062">
    <property type="entry name" value="Lys"/>
    <property type="match status" value="1"/>
</dbReference>
<keyword evidence="5 10" id="KW-0732">Signal</keyword>
<keyword evidence="8" id="KW-0326">Glycosidase</keyword>
<evidence type="ECO:0000259" key="11">
    <source>
        <dbReference type="PROSITE" id="PS00128"/>
    </source>
</evidence>
<dbReference type="PROSITE" id="PS51348">
    <property type="entry name" value="GLYCOSYL_HYDROL_F22_2"/>
    <property type="match status" value="1"/>
</dbReference>
<evidence type="ECO:0000256" key="5">
    <source>
        <dbReference type="ARBA" id="ARBA00022729"/>
    </source>
</evidence>
<comment type="catalytic activity">
    <reaction evidence="1">
        <text>Hydrolysis of (1-&gt;4)-beta-linkages between N-acetylmuramic acid and N-acetyl-D-glucosamine residues in a peptidoglycan and between N-acetyl-D-glucosamine residues in chitodextrins.</text>
        <dbReference type="EC" id="3.2.1.17"/>
    </reaction>
</comment>
<evidence type="ECO:0000256" key="4">
    <source>
        <dbReference type="ARBA" id="ARBA00022638"/>
    </source>
</evidence>
<evidence type="ECO:0000256" key="7">
    <source>
        <dbReference type="ARBA" id="ARBA00023157"/>
    </source>
</evidence>
<dbReference type="EMBL" id="GBBI01001606">
    <property type="protein sequence ID" value="JAC17106.1"/>
    <property type="molecule type" value="mRNA"/>
</dbReference>
<dbReference type="PROSITE" id="PS00128">
    <property type="entry name" value="GLYCOSYL_HYDROL_F22_1"/>
    <property type="match status" value="1"/>
</dbReference>
<evidence type="ECO:0000256" key="10">
    <source>
        <dbReference type="SAM" id="SignalP"/>
    </source>
</evidence>
<evidence type="ECO:0000256" key="6">
    <source>
        <dbReference type="ARBA" id="ARBA00022801"/>
    </source>
</evidence>
<proteinExistence type="evidence at transcript level"/>
<dbReference type="InterPro" id="IPR019799">
    <property type="entry name" value="Glyco_hydro_22_CS"/>
</dbReference>
<feature type="chain" id="PRO_5001514687" description="lysozyme" evidence="10">
    <location>
        <begin position="17"/>
        <end position="141"/>
    </location>
</feature>
<reference evidence="12" key="1">
    <citation type="journal article" date="2014" name="PLoS Negl. Trop. Dis.">
        <title>An updated insight into the Sialotranscriptome of Triatoma infestans: developmental stage and geographic variations.</title>
        <authorList>
            <person name="Schwarz A."/>
            <person name="Medrano-Mercado N."/>
            <person name="Schaub G.A."/>
            <person name="Struchiner C.J."/>
            <person name="Bargues M.D."/>
            <person name="Levy M.Z."/>
            <person name="Ribeiro J.M."/>
        </authorList>
    </citation>
    <scope>NUCLEOTIDE SEQUENCE</scope>
    <source>
        <strain evidence="12">Chile</strain>
        <tissue evidence="12">Salivary glands</tissue>
    </source>
</reference>
<keyword evidence="7" id="KW-1015">Disulfide bond</keyword>
<dbReference type="CDD" id="cd16899">
    <property type="entry name" value="LYZ_C_invert"/>
    <property type="match status" value="1"/>
</dbReference>
<dbReference type="PRINTS" id="PR00135">
    <property type="entry name" value="LYZLACT"/>
</dbReference>
<evidence type="ECO:0000256" key="3">
    <source>
        <dbReference type="ARBA" id="ARBA00022529"/>
    </source>
</evidence>
<dbReference type="SMART" id="SM00263">
    <property type="entry name" value="LYZ1"/>
    <property type="match status" value="1"/>
</dbReference>
<dbReference type="PANTHER" id="PTHR11407:SF63">
    <property type="entry name" value="LYSOZYME C"/>
    <property type="match status" value="1"/>
</dbReference>
<protein>
    <recommendedName>
        <fullName evidence="2">lysozyme</fullName>
        <ecNumber evidence="2">3.2.1.17</ecNumber>
    </recommendedName>
</protein>
<feature type="signal peptide" evidence="10">
    <location>
        <begin position="1"/>
        <end position="16"/>
    </location>
</feature>